<gene>
    <name evidence="8" type="ORF">BDK51DRAFT_44205</name>
</gene>
<keyword evidence="9" id="KW-1185">Reference proteome</keyword>
<dbReference type="InterPro" id="IPR050815">
    <property type="entry name" value="TF_fung"/>
</dbReference>
<evidence type="ECO:0000256" key="6">
    <source>
        <dbReference type="SAM" id="MobiDB-lite"/>
    </source>
</evidence>
<evidence type="ECO:0000313" key="8">
    <source>
        <dbReference type="EMBL" id="RKO85111.1"/>
    </source>
</evidence>
<dbReference type="InterPro" id="IPR007219">
    <property type="entry name" value="XnlR_reg_dom"/>
</dbReference>
<keyword evidence="4" id="KW-0804">Transcription</keyword>
<dbReference type="GO" id="GO:0008270">
    <property type="term" value="F:zinc ion binding"/>
    <property type="evidence" value="ECO:0007669"/>
    <property type="project" value="InterPro"/>
</dbReference>
<organism evidence="8 9">
    <name type="scientific">Blyttiomyces helicus</name>
    <dbReference type="NCBI Taxonomy" id="388810"/>
    <lineage>
        <taxon>Eukaryota</taxon>
        <taxon>Fungi</taxon>
        <taxon>Fungi incertae sedis</taxon>
        <taxon>Chytridiomycota</taxon>
        <taxon>Chytridiomycota incertae sedis</taxon>
        <taxon>Chytridiomycetes</taxon>
        <taxon>Chytridiomycetes incertae sedis</taxon>
        <taxon>Blyttiomyces</taxon>
    </lineage>
</organism>
<dbReference type="Pfam" id="PF04082">
    <property type="entry name" value="Fungal_trans"/>
    <property type="match status" value="1"/>
</dbReference>
<evidence type="ECO:0000256" key="3">
    <source>
        <dbReference type="ARBA" id="ARBA00023015"/>
    </source>
</evidence>
<keyword evidence="5" id="KW-0539">Nucleus</keyword>
<dbReference type="OrthoDB" id="2152703at2759"/>
<evidence type="ECO:0000256" key="4">
    <source>
        <dbReference type="ARBA" id="ARBA00023163"/>
    </source>
</evidence>
<keyword evidence="3" id="KW-0805">Transcription regulation</keyword>
<dbReference type="GO" id="GO:0006351">
    <property type="term" value="P:DNA-templated transcription"/>
    <property type="evidence" value="ECO:0007669"/>
    <property type="project" value="InterPro"/>
</dbReference>
<evidence type="ECO:0000256" key="2">
    <source>
        <dbReference type="ARBA" id="ARBA00022723"/>
    </source>
</evidence>
<dbReference type="GO" id="GO:0005634">
    <property type="term" value="C:nucleus"/>
    <property type="evidence" value="ECO:0007669"/>
    <property type="project" value="UniProtKB-SubCell"/>
</dbReference>
<dbReference type="GO" id="GO:0000981">
    <property type="term" value="F:DNA-binding transcription factor activity, RNA polymerase II-specific"/>
    <property type="evidence" value="ECO:0007669"/>
    <property type="project" value="InterPro"/>
</dbReference>
<reference evidence="9" key="1">
    <citation type="journal article" date="2018" name="Nat. Microbiol.">
        <title>Leveraging single-cell genomics to expand the fungal tree of life.</title>
        <authorList>
            <person name="Ahrendt S.R."/>
            <person name="Quandt C.A."/>
            <person name="Ciobanu D."/>
            <person name="Clum A."/>
            <person name="Salamov A."/>
            <person name="Andreopoulos B."/>
            <person name="Cheng J.F."/>
            <person name="Woyke T."/>
            <person name="Pelin A."/>
            <person name="Henrissat B."/>
            <person name="Reynolds N.K."/>
            <person name="Benny G.L."/>
            <person name="Smith M.E."/>
            <person name="James T.Y."/>
            <person name="Grigoriev I.V."/>
        </authorList>
    </citation>
    <scope>NUCLEOTIDE SEQUENCE [LARGE SCALE GENOMIC DNA]</scope>
</reference>
<sequence length="729" mass="79281">MTDEQATSACECPHQQTVTMPLMFAPATNIRSSSLFPPPKPTTYPGTSQPHMVPPTDELGFSYKNSFLPPTTARPDAEAAAAPGFRLDDTDPRPQFFPSPTPPTAEFLLDMFISTFSPQTNEEAARGFAFDDNDRKRQNYMAGRLSTRRKACGESAFDAVYRSIGPSSLLQSPAATESSNAMAPCIYLGPAPPPPDSPSPDDSDATHAAKKRAVGTSEAGSPNPAQTDLIRTLEDRVRALEARLAEGGSASLSTLAPVTPPPTPYASSYSYSATLALPALQNQRDFSHLPGVGIFGSHQSLHVDTITEAMDRLRMADRTAPRVLVVEPQCNTQSERLAPRVSEYATDCLSDPTALLRPLVPVLECSALHARISELSPPSLYLSSLTNTLGPLNFLHRASFIRTPGSAPPFLRIAMCALAARFSMSETTRRTHETFYNAGRRLSAGIVEEPSVEAVQGLLLLSASASAQGHTPAADMLNGMALSMVDPDPAISAQLLRDSSAQCIGLRFDPEYDPSLTWVQKEEWRRTWWAVLSKDRICSVYYGRDVADEAVATVKFPLPDAIWERTDGTEAAPPTTDGAGEMLNFFQLWKNLWDVFGQIVNYNRAQIYTRNSPTPENQTFAHLESSLSEFIDTLPSSVHAVDSSRTFAVSPASIAPPSCQAVTLNLWCKISLCFLHRPRMIRAMREGPVGRSRSFIEAQKAANGVSRILETVIRDGKVRIGEVGVCGRC</sequence>
<feature type="region of interest" description="Disordered" evidence="6">
    <location>
        <begin position="185"/>
        <end position="229"/>
    </location>
</feature>
<evidence type="ECO:0000256" key="5">
    <source>
        <dbReference type="ARBA" id="ARBA00023242"/>
    </source>
</evidence>
<name>A0A4P9VZ80_9FUNG</name>
<dbReference type="PANTHER" id="PTHR47338:SF5">
    <property type="entry name" value="ZN(II)2CYS6 TRANSCRIPTION FACTOR (EUROFUNG)"/>
    <property type="match status" value="1"/>
</dbReference>
<comment type="subcellular location">
    <subcellularLocation>
        <location evidence="1">Nucleus</location>
    </subcellularLocation>
</comment>
<dbReference type="EMBL" id="KZ999403">
    <property type="protein sequence ID" value="RKO85111.1"/>
    <property type="molecule type" value="Genomic_DNA"/>
</dbReference>
<proteinExistence type="predicted"/>
<evidence type="ECO:0000259" key="7">
    <source>
        <dbReference type="Pfam" id="PF04082"/>
    </source>
</evidence>
<dbReference type="AlphaFoldDB" id="A0A4P9VZ80"/>
<feature type="region of interest" description="Disordered" evidence="6">
    <location>
        <begin position="30"/>
        <end position="54"/>
    </location>
</feature>
<protein>
    <submittedName>
        <fullName evidence="8">Fungal-specific transcription factor domain-containing protein</fullName>
    </submittedName>
</protein>
<dbReference type="PANTHER" id="PTHR47338">
    <property type="entry name" value="ZN(II)2CYS6 TRANSCRIPTION FACTOR (EUROFUNG)-RELATED"/>
    <property type="match status" value="1"/>
</dbReference>
<evidence type="ECO:0000256" key="1">
    <source>
        <dbReference type="ARBA" id="ARBA00004123"/>
    </source>
</evidence>
<evidence type="ECO:0000313" key="9">
    <source>
        <dbReference type="Proteomes" id="UP000269721"/>
    </source>
</evidence>
<accession>A0A4P9VZ80</accession>
<dbReference type="Proteomes" id="UP000269721">
    <property type="component" value="Unassembled WGS sequence"/>
</dbReference>
<dbReference type="GO" id="GO:0003677">
    <property type="term" value="F:DNA binding"/>
    <property type="evidence" value="ECO:0007669"/>
    <property type="project" value="InterPro"/>
</dbReference>
<dbReference type="CDD" id="cd12148">
    <property type="entry name" value="fungal_TF_MHR"/>
    <property type="match status" value="1"/>
</dbReference>
<keyword evidence="2" id="KW-0479">Metal-binding</keyword>
<feature type="domain" description="Xylanolytic transcriptional activator regulatory" evidence="7">
    <location>
        <begin position="391"/>
        <end position="611"/>
    </location>
</feature>